<organism evidence="1 2">
    <name type="scientific">Levilinea saccharolytica</name>
    <dbReference type="NCBI Taxonomy" id="229921"/>
    <lineage>
        <taxon>Bacteria</taxon>
        <taxon>Bacillati</taxon>
        <taxon>Chloroflexota</taxon>
        <taxon>Anaerolineae</taxon>
        <taxon>Anaerolineales</taxon>
        <taxon>Anaerolineaceae</taxon>
        <taxon>Levilinea</taxon>
    </lineage>
</organism>
<sequence>MKTAVAIEEKRLEGMTGIEDYPWFKERHRVFPAVFEDRQHKRVMDISAGMGCAAQRIRDLYPANIICNDITPTCVNALRKIGLETVSFDLDDDTQPYPFPDASFDAIVSLVTIEHLIHVDYFIQQIYRLLEPNGYLYISTPNYAAPEYVGRVLFTGQSYHDPLGDPDTRYEFYAHVRYFTYKTLLSFVASFGFTPIAAYIAKPAGSARFRELSQKNRLAALGIQSVMSLYYNIFPPTYASEPIICFRKGPAPAGREKFRKVVL</sequence>
<dbReference type="Gene3D" id="3.40.50.150">
    <property type="entry name" value="Vaccinia Virus protein VP39"/>
    <property type="match status" value="1"/>
</dbReference>
<dbReference type="SUPFAM" id="SSF53335">
    <property type="entry name" value="S-adenosyl-L-methionine-dependent methyltransferases"/>
    <property type="match status" value="1"/>
</dbReference>
<dbReference type="RefSeq" id="WP_062418386.1">
    <property type="nucleotide sequence ID" value="NZ_DF967974.1"/>
</dbReference>
<keyword evidence="2" id="KW-1185">Reference proteome</keyword>
<evidence type="ECO:0008006" key="3">
    <source>
        <dbReference type="Google" id="ProtNLM"/>
    </source>
</evidence>
<evidence type="ECO:0000313" key="1">
    <source>
        <dbReference type="EMBL" id="KPL79542.1"/>
    </source>
</evidence>
<dbReference type="Proteomes" id="UP000050501">
    <property type="component" value="Unassembled WGS sequence"/>
</dbReference>
<dbReference type="InterPro" id="IPR029063">
    <property type="entry name" value="SAM-dependent_MTases_sf"/>
</dbReference>
<evidence type="ECO:0000313" key="2">
    <source>
        <dbReference type="Proteomes" id="UP000050501"/>
    </source>
</evidence>
<dbReference type="PANTHER" id="PTHR43861">
    <property type="entry name" value="TRANS-ACONITATE 2-METHYLTRANSFERASE-RELATED"/>
    <property type="match status" value="1"/>
</dbReference>
<dbReference type="CDD" id="cd02440">
    <property type="entry name" value="AdoMet_MTases"/>
    <property type="match status" value="1"/>
</dbReference>
<dbReference type="OrthoDB" id="147370at2"/>
<name>A0A0P6X9R3_9CHLR</name>
<proteinExistence type="predicted"/>
<dbReference type="EMBL" id="LGCM01000048">
    <property type="protein sequence ID" value="KPL79542.1"/>
    <property type="molecule type" value="Genomic_DNA"/>
</dbReference>
<accession>A0A0P6X9R3</accession>
<dbReference type="STRING" id="229921.ADN01_14310"/>
<dbReference type="Pfam" id="PF13489">
    <property type="entry name" value="Methyltransf_23"/>
    <property type="match status" value="1"/>
</dbReference>
<comment type="caution">
    <text evidence="1">The sequence shown here is derived from an EMBL/GenBank/DDBJ whole genome shotgun (WGS) entry which is preliminary data.</text>
</comment>
<gene>
    <name evidence="1" type="ORF">ADN01_14310</name>
</gene>
<reference evidence="1 2" key="1">
    <citation type="submission" date="2015-07" db="EMBL/GenBank/DDBJ databases">
        <title>Genome sequence of Levilinea saccharolytica DSM 16555.</title>
        <authorList>
            <person name="Hemp J."/>
            <person name="Ward L.M."/>
            <person name="Pace L.A."/>
            <person name="Fischer W.W."/>
        </authorList>
    </citation>
    <scope>NUCLEOTIDE SEQUENCE [LARGE SCALE GENOMIC DNA]</scope>
    <source>
        <strain evidence="1 2">KIBI-1</strain>
    </source>
</reference>
<dbReference type="AlphaFoldDB" id="A0A0P6X9R3"/>
<protein>
    <recommendedName>
        <fullName evidence="3">Methyltransferase type 11 domain-containing protein</fullName>
    </recommendedName>
</protein>